<organism evidence="3 4">
    <name type="scientific">Magallana gigas</name>
    <name type="common">Pacific oyster</name>
    <name type="synonym">Crassostrea gigas</name>
    <dbReference type="NCBI Taxonomy" id="29159"/>
    <lineage>
        <taxon>Eukaryota</taxon>
        <taxon>Metazoa</taxon>
        <taxon>Spiralia</taxon>
        <taxon>Lophotrochozoa</taxon>
        <taxon>Mollusca</taxon>
        <taxon>Bivalvia</taxon>
        <taxon>Autobranchia</taxon>
        <taxon>Pteriomorphia</taxon>
        <taxon>Ostreida</taxon>
        <taxon>Ostreoidea</taxon>
        <taxon>Ostreidae</taxon>
        <taxon>Magallana</taxon>
    </lineage>
</organism>
<dbReference type="EnsemblMetazoa" id="G32209.10">
    <property type="protein sequence ID" value="G32209.10:cds"/>
    <property type="gene ID" value="G32209"/>
</dbReference>
<keyword evidence="1" id="KW-0732">Signal</keyword>
<dbReference type="SUPFAM" id="SSF57625">
    <property type="entry name" value="Invertebrate chitin-binding proteins"/>
    <property type="match status" value="1"/>
</dbReference>
<dbReference type="SUPFAM" id="SSF49899">
    <property type="entry name" value="Concanavalin A-like lectins/glucanases"/>
    <property type="match status" value="1"/>
</dbReference>
<dbReference type="EnsemblMetazoa" id="G32209.1">
    <property type="protein sequence ID" value="G32209.1:cds"/>
    <property type="gene ID" value="G32209"/>
</dbReference>
<dbReference type="GO" id="GO:0005576">
    <property type="term" value="C:extracellular region"/>
    <property type="evidence" value="ECO:0007669"/>
    <property type="project" value="InterPro"/>
</dbReference>
<dbReference type="InterPro" id="IPR002557">
    <property type="entry name" value="Chitin-bd_dom"/>
</dbReference>
<accession>A0A8W8MGF1</accession>
<keyword evidence="4" id="KW-1185">Reference proteome</keyword>
<dbReference type="EnsemblMetazoa" id="G32209.3">
    <property type="protein sequence ID" value="G32209.3:cds"/>
    <property type="gene ID" value="G32209"/>
</dbReference>
<evidence type="ECO:0000259" key="2">
    <source>
        <dbReference type="PROSITE" id="PS50940"/>
    </source>
</evidence>
<dbReference type="GO" id="GO:0008061">
    <property type="term" value="F:chitin binding"/>
    <property type="evidence" value="ECO:0007669"/>
    <property type="project" value="InterPro"/>
</dbReference>
<dbReference type="EnsemblMetazoa" id="G32209.7">
    <property type="protein sequence ID" value="G32209.7:cds"/>
    <property type="gene ID" value="G32209"/>
</dbReference>
<dbReference type="OrthoDB" id="10353027at2759"/>
<feature type="chain" id="PRO_5042431858" description="Chitin-binding type-2 domain-containing protein" evidence="1">
    <location>
        <begin position="25"/>
        <end position="438"/>
    </location>
</feature>
<evidence type="ECO:0000313" key="4">
    <source>
        <dbReference type="Proteomes" id="UP000005408"/>
    </source>
</evidence>
<dbReference type="InterPro" id="IPR036508">
    <property type="entry name" value="Chitin-bd_dom_sf"/>
</dbReference>
<feature type="signal peptide" evidence="1">
    <location>
        <begin position="1"/>
        <end position="24"/>
    </location>
</feature>
<dbReference type="EnsemblMetazoa" id="G32209.11">
    <property type="protein sequence ID" value="G32209.11:cds"/>
    <property type="gene ID" value="G32209"/>
</dbReference>
<dbReference type="EnsemblMetazoa" id="G32209.4">
    <property type="protein sequence ID" value="G32209.4:cds"/>
    <property type="gene ID" value="G32209"/>
</dbReference>
<dbReference type="EnsemblMetazoa" id="G32209.6">
    <property type="protein sequence ID" value="G32209.6:cds"/>
    <property type="gene ID" value="G32209"/>
</dbReference>
<dbReference type="InterPro" id="IPR013320">
    <property type="entry name" value="ConA-like_dom_sf"/>
</dbReference>
<dbReference type="OMA" id="SKSICCA"/>
<dbReference type="AlphaFoldDB" id="A0A8W8MGF1"/>
<dbReference type="EnsemblMetazoa" id="G32209.9">
    <property type="protein sequence ID" value="G32209.9:cds"/>
    <property type="gene ID" value="G32209"/>
</dbReference>
<sequence length="438" mass="48755">MNLSGVCLGILLGIFGISIELVSSQGCITECGGGLSCLLPYNCTHFDQCHSTDAGCSCTRLMCSFGTFFSAASGVCDTVSKGLCDEDPCLQKQRDYTYPSNFNCRSFYQCNNKGRSVPMCCRDFYRYDYELQECTPDVSCNISCNQREGQEYYNLSADQLMATDPYECFFRPISGKPNKYYNEVAKIEQDCADSTFYNPEKCGCDMIAAPAGTLRAPRCRPLLHVDFANDTVVNLRRDVYINAQNTDIQASGMEGVQYGLFNGRNSFIEIPYLSGIALDKFFIRLRFYSAAGGGAEDQVLFSNCESTISRTATDTSELPQVYQRPSMAVILNKPSRLLTFIAQTDTSPKTIIRLPFLDEGWNNVEMVYDGKALTARIRSVSPDGTGVEEKDTKILSGRLLASKFTPRIGVCMTERDAFFGYLDMVKMYDCIPADLPMM</sequence>
<proteinExistence type="predicted"/>
<dbReference type="Proteomes" id="UP000005408">
    <property type="component" value="Unassembled WGS sequence"/>
</dbReference>
<evidence type="ECO:0000256" key="1">
    <source>
        <dbReference type="SAM" id="SignalP"/>
    </source>
</evidence>
<name>A0A8W8MGF1_MAGGI</name>
<evidence type="ECO:0000313" key="3">
    <source>
        <dbReference type="EnsemblMetazoa" id="G32209.11:cds"/>
    </source>
</evidence>
<dbReference type="EnsemblMetazoa" id="G32209.5">
    <property type="protein sequence ID" value="G32209.5:cds"/>
    <property type="gene ID" value="G32209"/>
</dbReference>
<reference evidence="3" key="1">
    <citation type="submission" date="2022-08" db="UniProtKB">
        <authorList>
            <consortium name="EnsemblMetazoa"/>
        </authorList>
    </citation>
    <scope>IDENTIFICATION</scope>
    <source>
        <strain evidence="3">05x7-T-G4-1.051#20</strain>
    </source>
</reference>
<dbReference type="EnsemblMetazoa" id="G32209.8">
    <property type="protein sequence ID" value="G32209.8:cds"/>
    <property type="gene ID" value="G32209"/>
</dbReference>
<protein>
    <recommendedName>
        <fullName evidence="2">Chitin-binding type-2 domain-containing protein</fullName>
    </recommendedName>
</protein>
<dbReference type="EnsemblMetazoa" id="G32209.2">
    <property type="protein sequence ID" value="G32209.2:cds"/>
    <property type="gene ID" value="G32209"/>
</dbReference>
<dbReference type="PROSITE" id="PS50940">
    <property type="entry name" value="CHIT_BIND_II"/>
    <property type="match status" value="1"/>
</dbReference>
<feature type="domain" description="Chitin-binding type-2" evidence="2">
    <location>
        <begin position="86"/>
        <end position="142"/>
    </location>
</feature>